<accession>A0A1G2QCC7</accession>
<evidence type="ECO:0000256" key="1">
    <source>
        <dbReference type="ARBA" id="ARBA00004651"/>
    </source>
</evidence>
<protein>
    <recommendedName>
        <fullName evidence="8">ABC3 transporter permease C-terminal domain-containing protein</fullName>
    </recommendedName>
</protein>
<comment type="caution">
    <text evidence="9">The sequence shown here is derived from an EMBL/GenBank/DDBJ whole genome shotgun (WGS) entry which is preliminary data.</text>
</comment>
<evidence type="ECO:0000256" key="3">
    <source>
        <dbReference type="ARBA" id="ARBA00022475"/>
    </source>
</evidence>
<feature type="transmembrane region" description="Helical" evidence="7">
    <location>
        <begin position="21"/>
        <end position="50"/>
    </location>
</feature>
<dbReference type="Pfam" id="PF02687">
    <property type="entry name" value="FtsX"/>
    <property type="match status" value="1"/>
</dbReference>
<evidence type="ECO:0000256" key="4">
    <source>
        <dbReference type="ARBA" id="ARBA00022692"/>
    </source>
</evidence>
<gene>
    <name evidence="9" type="ORF">A2571_03090</name>
</gene>
<evidence type="ECO:0000256" key="6">
    <source>
        <dbReference type="ARBA" id="ARBA00023136"/>
    </source>
</evidence>
<keyword evidence="6 7" id="KW-0472">Membrane</keyword>
<keyword evidence="4 7" id="KW-0812">Transmembrane</keyword>
<proteinExistence type="inferred from homology"/>
<sequence>MFGQTLKVAWFLGLRQVRHASVWTTVLIIFVMMLTFLNLVVVTGILVGLIEGSVKAYRDQYTGDILITTPTGEEFIERSNELLSILGTLPTVAGYSARYTEGGTVEANYRTRRDPQELRDLVSSRVTGIDPIKEDAVTGLSRFVVEGEYLAPGDEGYILIGANLLHQYAPDFGEGFDTIADVYPGTRVRLKVGDKTKEYIVKGIIDSKVDETSRRIFMGEPDFLRFVGRTSLNVNEVAIVAKVGTDPQLIKSGLLGSGVGEYSVVRLSREGLPQALEDIISTFRFLGNIISSIGLVVASITVFIVVFVNAITRRKYIGILKGIGIEALAIELSYVFQSLFYALVGSTLAIGLIYGVLVPWFSAHPLDFPFSDGILVAPVLGTVIRLLILIVATVIAGYIPAWLIIKKNTLDSILGR</sequence>
<name>A0A1G2QCC7_9BACT</name>
<dbReference type="InterPro" id="IPR003838">
    <property type="entry name" value="ABC3_permease_C"/>
</dbReference>
<comment type="subcellular location">
    <subcellularLocation>
        <location evidence="1">Cell membrane</location>
        <topology evidence="1">Multi-pass membrane protein</topology>
    </subcellularLocation>
</comment>
<feature type="domain" description="ABC3 transporter permease C-terminal" evidence="8">
    <location>
        <begin position="288"/>
        <end position="408"/>
    </location>
</feature>
<comment type="similarity">
    <text evidence="2">Belongs to the ABC-4 integral membrane protein family. LolC/E subfamily.</text>
</comment>
<evidence type="ECO:0000256" key="7">
    <source>
        <dbReference type="SAM" id="Phobius"/>
    </source>
</evidence>
<keyword evidence="5 7" id="KW-1133">Transmembrane helix</keyword>
<dbReference type="AlphaFoldDB" id="A0A1G2QCC7"/>
<evidence type="ECO:0000313" key="9">
    <source>
        <dbReference type="EMBL" id="OHA58220.1"/>
    </source>
</evidence>
<feature type="transmembrane region" description="Helical" evidence="7">
    <location>
        <begin position="289"/>
        <end position="311"/>
    </location>
</feature>
<dbReference type="GO" id="GO:0098797">
    <property type="term" value="C:plasma membrane protein complex"/>
    <property type="evidence" value="ECO:0007669"/>
    <property type="project" value="TreeGrafter"/>
</dbReference>
<dbReference type="STRING" id="1802438.A2571_03090"/>
<evidence type="ECO:0000256" key="5">
    <source>
        <dbReference type="ARBA" id="ARBA00022989"/>
    </source>
</evidence>
<evidence type="ECO:0000259" key="8">
    <source>
        <dbReference type="Pfam" id="PF02687"/>
    </source>
</evidence>
<organism evidence="9 10">
    <name type="scientific">Candidatus Vogelbacteria bacterium RIFOXYD1_FULL_44_32</name>
    <dbReference type="NCBI Taxonomy" id="1802438"/>
    <lineage>
        <taxon>Bacteria</taxon>
        <taxon>Candidatus Vogeliibacteriota</taxon>
    </lineage>
</organism>
<dbReference type="EMBL" id="MHTJ01000004">
    <property type="protein sequence ID" value="OHA58220.1"/>
    <property type="molecule type" value="Genomic_DNA"/>
</dbReference>
<dbReference type="InterPro" id="IPR051447">
    <property type="entry name" value="Lipoprotein-release_system"/>
</dbReference>
<evidence type="ECO:0000313" key="10">
    <source>
        <dbReference type="Proteomes" id="UP000177043"/>
    </source>
</evidence>
<feature type="transmembrane region" description="Helical" evidence="7">
    <location>
        <begin position="339"/>
        <end position="363"/>
    </location>
</feature>
<dbReference type="PANTHER" id="PTHR30489">
    <property type="entry name" value="LIPOPROTEIN-RELEASING SYSTEM TRANSMEMBRANE PROTEIN LOLE"/>
    <property type="match status" value="1"/>
</dbReference>
<reference evidence="9 10" key="1">
    <citation type="journal article" date="2016" name="Nat. Commun.">
        <title>Thousands of microbial genomes shed light on interconnected biogeochemical processes in an aquifer system.</title>
        <authorList>
            <person name="Anantharaman K."/>
            <person name="Brown C.T."/>
            <person name="Hug L.A."/>
            <person name="Sharon I."/>
            <person name="Castelle C.J."/>
            <person name="Probst A.J."/>
            <person name="Thomas B.C."/>
            <person name="Singh A."/>
            <person name="Wilkins M.J."/>
            <person name="Karaoz U."/>
            <person name="Brodie E.L."/>
            <person name="Williams K.H."/>
            <person name="Hubbard S.S."/>
            <person name="Banfield J.F."/>
        </authorList>
    </citation>
    <scope>NUCLEOTIDE SEQUENCE [LARGE SCALE GENOMIC DNA]</scope>
</reference>
<dbReference type="GO" id="GO:0044874">
    <property type="term" value="P:lipoprotein localization to outer membrane"/>
    <property type="evidence" value="ECO:0007669"/>
    <property type="project" value="TreeGrafter"/>
</dbReference>
<evidence type="ECO:0000256" key="2">
    <source>
        <dbReference type="ARBA" id="ARBA00005236"/>
    </source>
</evidence>
<dbReference type="PANTHER" id="PTHR30489:SF0">
    <property type="entry name" value="LIPOPROTEIN-RELEASING SYSTEM TRANSMEMBRANE PROTEIN LOLE"/>
    <property type="match status" value="1"/>
</dbReference>
<keyword evidence="3" id="KW-1003">Cell membrane</keyword>
<dbReference type="Proteomes" id="UP000177043">
    <property type="component" value="Unassembled WGS sequence"/>
</dbReference>
<feature type="transmembrane region" description="Helical" evidence="7">
    <location>
        <begin position="383"/>
        <end position="405"/>
    </location>
</feature>